<evidence type="ECO:0000259" key="3">
    <source>
        <dbReference type="Pfam" id="PF01370"/>
    </source>
</evidence>
<dbReference type="Pfam" id="PF01370">
    <property type="entry name" value="Epimerase"/>
    <property type="match status" value="1"/>
</dbReference>
<evidence type="ECO:0000313" key="5">
    <source>
        <dbReference type="Proteomes" id="UP000199184"/>
    </source>
</evidence>
<organism evidence="4 5">
    <name type="scientific">Bradyrhizobium shewense</name>
    <dbReference type="NCBI Taxonomy" id="1761772"/>
    <lineage>
        <taxon>Bacteria</taxon>
        <taxon>Pseudomonadati</taxon>
        <taxon>Pseudomonadota</taxon>
        <taxon>Alphaproteobacteria</taxon>
        <taxon>Hyphomicrobiales</taxon>
        <taxon>Nitrobacteraceae</taxon>
        <taxon>Bradyrhizobium</taxon>
    </lineage>
</organism>
<dbReference type="EMBL" id="FMAI01000009">
    <property type="protein sequence ID" value="SCB42566.1"/>
    <property type="molecule type" value="Genomic_DNA"/>
</dbReference>
<dbReference type="Gene3D" id="3.90.25.10">
    <property type="entry name" value="UDP-galactose 4-epimerase, domain 1"/>
    <property type="match status" value="1"/>
</dbReference>
<name>A0A1C3WRR8_9BRAD</name>
<accession>A0A1C3WRR8</accession>
<comment type="similarity">
    <text evidence="2">Belongs to the NAD(P)-dependent epimerase/dehydratase family.</text>
</comment>
<dbReference type="AlphaFoldDB" id="A0A1C3WRR8"/>
<sequence>MIGVDIVAAAEQQPYLNFYCCTDLDSELGQILKEQRPTYLIDLAGNANVGTSIQAPRFDFLSSVNLFSSILDQVRLRSPETRVLFASSAAVYGQPNLLPITEDMPRQPISPYGFHKVMCEQLAAEYHSIYGLQVASSRIFSAYGAGLRKQIFWDLCHKCLAGDIIRLGGDGTESRDFVHASDIAQATLCLLRRGAFNGESYNVARGIEISISEIAHRVVAAFGENKERIVFSGDNRAGDPKNWRADIGLVSALGFKPQVGIDEGVAEYVSWFRTLR</sequence>
<evidence type="ECO:0000313" key="4">
    <source>
        <dbReference type="EMBL" id="SCB42566.1"/>
    </source>
</evidence>
<evidence type="ECO:0000256" key="2">
    <source>
        <dbReference type="ARBA" id="ARBA00007637"/>
    </source>
</evidence>
<dbReference type="Gene3D" id="3.40.50.720">
    <property type="entry name" value="NAD(P)-binding Rossmann-like Domain"/>
    <property type="match status" value="1"/>
</dbReference>
<dbReference type="PANTHER" id="PTHR43000">
    <property type="entry name" value="DTDP-D-GLUCOSE 4,6-DEHYDRATASE-RELATED"/>
    <property type="match status" value="1"/>
</dbReference>
<dbReference type="InterPro" id="IPR001509">
    <property type="entry name" value="Epimerase_deHydtase"/>
</dbReference>
<evidence type="ECO:0000256" key="1">
    <source>
        <dbReference type="ARBA" id="ARBA00005125"/>
    </source>
</evidence>
<dbReference type="Proteomes" id="UP000199184">
    <property type="component" value="Unassembled WGS sequence"/>
</dbReference>
<gene>
    <name evidence="4" type="ORF">GA0061098_1009140</name>
</gene>
<dbReference type="SUPFAM" id="SSF51735">
    <property type="entry name" value="NAD(P)-binding Rossmann-fold domains"/>
    <property type="match status" value="1"/>
</dbReference>
<reference evidence="5" key="1">
    <citation type="submission" date="2016-08" db="EMBL/GenBank/DDBJ databases">
        <authorList>
            <person name="Varghese N."/>
            <person name="Submissions Spin"/>
        </authorList>
    </citation>
    <scope>NUCLEOTIDE SEQUENCE [LARGE SCALE GENOMIC DNA]</scope>
    <source>
        <strain evidence="5">ERR11</strain>
    </source>
</reference>
<dbReference type="InterPro" id="IPR036291">
    <property type="entry name" value="NAD(P)-bd_dom_sf"/>
</dbReference>
<protein>
    <submittedName>
        <fullName evidence="4">UDP-glucose 4-epimerase</fullName>
    </submittedName>
</protein>
<proteinExistence type="inferred from homology"/>
<comment type="pathway">
    <text evidence="1">Bacterial outer membrane biogenesis; LPS O-antigen biosynthesis.</text>
</comment>
<feature type="domain" description="NAD-dependent epimerase/dehydratase" evidence="3">
    <location>
        <begin position="24"/>
        <end position="204"/>
    </location>
</feature>
<keyword evidence="5" id="KW-1185">Reference proteome</keyword>